<dbReference type="InterPro" id="IPR011335">
    <property type="entry name" value="Restrct_endonuc-II-like"/>
</dbReference>
<evidence type="ECO:0000259" key="2">
    <source>
        <dbReference type="Pfam" id="PF04480"/>
    </source>
</evidence>
<protein>
    <submittedName>
        <fullName evidence="3">Endonuclease domain-containing protein</fullName>
    </submittedName>
</protein>
<sequence>MTENHNPNPNPKPLTNSSPPSSLAGRGLGGGVPGYPWQTPHELWKKLKPLARQMRCEPTPAEKLLWHKLRHKQLLGFKFRRQQTIDRFIVDFYCNEARLVVEVDGEIHDYTQQEDAIRQEFLESLGLQVLRFRNEDVLERMEGVLQDIAAWLQR</sequence>
<keyword evidence="4" id="KW-1185">Reference proteome</keyword>
<dbReference type="Gene3D" id="3.40.960.10">
    <property type="entry name" value="VSR Endonuclease"/>
    <property type="match status" value="1"/>
</dbReference>
<dbReference type="SUPFAM" id="SSF52980">
    <property type="entry name" value="Restriction endonuclease-like"/>
    <property type="match status" value="1"/>
</dbReference>
<organism evidence="3 4">
    <name type="scientific">Nostoc sphaeroides CCNUC1</name>
    <dbReference type="NCBI Taxonomy" id="2653204"/>
    <lineage>
        <taxon>Bacteria</taxon>
        <taxon>Bacillati</taxon>
        <taxon>Cyanobacteriota</taxon>
        <taxon>Cyanophyceae</taxon>
        <taxon>Nostocales</taxon>
        <taxon>Nostocaceae</taxon>
        <taxon>Nostoc</taxon>
    </lineage>
</organism>
<keyword evidence="3" id="KW-0378">Hydrolase</keyword>
<feature type="domain" description="DUF559" evidence="2">
    <location>
        <begin position="46"/>
        <end position="152"/>
    </location>
</feature>
<reference evidence="3 4" key="1">
    <citation type="submission" date="2019-10" db="EMBL/GenBank/DDBJ databases">
        <title>Genomic and transcriptomic insights into the perfect genentic adaptation of a filamentous nitrogen-fixing cyanobacterium to rice fields.</title>
        <authorList>
            <person name="Chen Z."/>
        </authorList>
    </citation>
    <scope>NUCLEOTIDE SEQUENCE [LARGE SCALE GENOMIC DNA]</scope>
    <source>
        <strain evidence="3">CCNUC1</strain>
    </source>
</reference>
<keyword evidence="3" id="KW-0255">Endonuclease</keyword>
<dbReference type="GO" id="GO:0004519">
    <property type="term" value="F:endonuclease activity"/>
    <property type="evidence" value="ECO:0007669"/>
    <property type="project" value="UniProtKB-KW"/>
</dbReference>
<name>A0A5P8VT41_9NOSO</name>
<keyword evidence="3" id="KW-0540">Nuclease</keyword>
<dbReference type="PANTHER" id="PTHR38590">
    <property type="entry name" value="BLL0828 PROTEIN"/>
    <property type="match status" value="1"/>
</dbReference>
<dbReference type="KEGG" id="nsh:GXM_01010"/>
<dbReference type="PANTHER" id="PTHR38590:SF1">
    <property type="entry name" value="BLL0828 PROTEIN"/>
    <property type="match status" value="1"/>
</dbReference>
<gene>
    <name evidence="3" type="ORF">GXM_01010</name>
</gene>
<evidence type="ECO:0000313" key="4">
    <source>
        <dbReference type="Proteomes" id="UP000326678"/>
    </source>
</evidence>
<feature type="region of interest" description="Disordered" evidence="1">
    <location>
        <begin position="1"/>
        <end position="34"/>
    </location>
</feature>
<dbReference type="InterPro" id="IPR047216">
    <property type="entry name" value="Endonuclease_DUF559_bact"/>
</dbReference>
<dbReference type="EMBL" id="CP045226">
    <property type="protein sequence ID" value="QFS43537.1"/>
    <property type="molecule type" value="Genomic_DNA"/>
</dbReference>
<accession>A0A5P8VT41</accession>
<dbReference type="AlphaFoldDB" id="A0A5P8VT41"/>
<evidence type="ECO:0000256" key="1">
    <source>
        <dbReference type="SAM" id="MobiDB-lite"/>
    </source>
</evidence>
<dbReference type="CDD" id="cd01038">
    <property type="entry name" value="Endonuclease_DUF559"/>
    <property type="match status" value="1"/>
</dbReference>
<evidence type="ECO:0000313" key="3">
    <source>
        <dbReference type="EMBL" id="QFS43537.1"/>
    </source>
</evidence>
<proteinExistence type="predicted"/>
<dbReference type="Proteomes" id="UP000326678">
    <property type="component" value="Chromosome Gxm1"/>
</dbReference>
<dbReference type="RefSeq" id="WP_118163308.1">
    <property type="nucleotide sequence ID" value="NZ_CP045226.1"/>
</dbReference>
<dbReference type="InterPro" id="IPR007569">
    <property type="entry name" value="DUF559"/>
</dbReference>
<dbReference type="Pfam" id="PF04480">
    <property type="entry name" value="DUF559"/>
    <property type="match status" value="1"/>
</dbReference>